<comment type="similarity">
    <text evidence="3 10">Belongs to the FliL family.</text>
</comment>
<evidence type="ECO:0000256" key="10">
    <source>
        <dbReference type="RuleBase" id="RU364125"/>
    </source>
</evidence>
<evidence type="ECO:0000256" key="5">
    <source>
        <dbReference type="ARBA" id="ARBA00022500"/>
    </source>
</evidence>
<keyword evidence="11" id="KW-0282">Flagellum</keyword>
<dbReference type="eggNOG" id="COG1580">
    <property type="taxonomic scope" value="Bacteria"/>
</dbReference>
<dbReference type="RefSeq" id="WP_013841292.1">
    <property type="nucleotide sequence ID" value="NC_015589.1"/>
</dbReference>
<keyword evidence="6 10" id="KW-0812">Transmembrane</keyword>
<dbReference type="Proteomes" id="UP000009234">
    <property type="component" value="Chromosome"/>
</dbReference>
<keyword evidence="11" id="KW-0969">Cilium</keyword>
<keyword evidence="4 10" id="KW-1003">Cell membrane</keyword>
<sequence length="163" mass="18404">MPVPPQETAQKVQQPRKLFTPKIIIAILVLLLMIVGVGVGGVIYFKSTSSDHREGPDPEKLVTVNMGSLLVNLADPGGNSFMRITPVLEYEQNKENKKLGEEITKNKVVLQDTMIRVIRKKKMSDVQPPESIDKIAQELKTEINKNLHEGTIYRIYFAEYLTQ</sequence>
<dbReference type="InterPro" id="IPR005503">
    <property type="entry name" value="FliL"/>
</dbReference>
<evidence type="ECO:0000256" key="8">
    <source>
        <dbReference type="ARBA" id="ARBA00022989"/>
    </source>
</evidence>
<evidence type="ECO:0000256" key="9">
    <source>
        <dbReference type="ARBA" id="ARBA00023136"/>
    </source>
</evidence>
<dbReference type="GO" id="GO:0071978">
    <property type="term" value="P:bacterial-type flagellum-dependent swarming motility"/>
    <property type="evidence" value="ECO:0007669"/>
    <property type="project" value="TreeGrafter"/>
</dbReference>
<keyword evidence="5 10" id="KW-0145">Chemotaxis</keyword>
<accession>F6DNS6</accession>
<comment type="subcellular location">
    <subcellularLocation>
        <location evidence="2">Cell membrane</location>
        <topology evidence="2">Single-pass membrane protein</topology>
    </subcellularLocation>
</comment>
<evidence type="ECO:0000256" key="3">
    <source>
        <dbReference type="ARBA" id="ARBA00008281"/>
    </source>
</evidence>
<dbReference type="GO" id="GO:0005886">
    <property type="term" value="C:plasma membrane"/>
    <property type="evidence" value="ECO:0007669"/>
    <property type="project" value="UniProtKB-SubCell"/>
</dbReference>
<keyword evidence="12" id="KW-1185">Reference proteome</keyword>
<proteinExistence type="inferred from homology"/>
<dbReference type="EMBL" id="CP002780">
    <property type="protein sequence ID" value="AEG59521.1"/>
    <property type="molecule type" value="Genomic_DNA"/>
</dbReference>
<comment type="function">
    <text evidence="1 10">Controls the rotational direction of flagella during chemotaxis.</text>
</comment>
<dbReference type="KEGG" id="dru:Desru_1247"/>
<dbReference type="STRING" id="696281.Desru_1247"/>
<evidence type="ECO:0000256" key="1">
    <source>
        <dbReference type="ARBA" id="ARBA00002254"/>
    </source>
</evidence>
<gene>
    <name evidence="11" type="ordered locus">Desru_1247</name>
</gene>
<keyword evidence="7 10" id="KW-0283">Flagellar rotation</keyword>
<dbReference type="HOGENOM" id="CLU_099018_6_3_9"/>
<feature type="transmembrane region" description="Helical" evidence="10">
    <location>
        <begin position="23"/>
        <end position="45"/>
    </location>
</feature>
<evidence type="ECO:0000256" key="2">
    <source>
        <dbReference type="ARBA" id="ARBA00004162"/>
    </source>
</evidence>
<dbReference type="Pfam" id="PF03748">
    <property type="entry name" value="FliL"/>
    <property type="match status" value="1"/>
</dbReference>
<evidence type="ECO:0000256" key="6">
    <source>
        <dbReference type="ARBA" id="ARBA00022692"/>
    </source>
</evidence>
<reference evidence="11 12" key="2">
    <citation type="journal article" date="2012" name="Stand. Genomic Sci.">
        <title>Complete genome sequence of the sulfate-reducing firmicute Desulfotomaculum ruminis type strain (DL(T)).</title>
        <authorList>
            <person name="Spring S."/>
            <person name="Visser M."/>
            <person name="Lu M."/>
            <person name="Copeland A."/>
            <person name="Lapidus A."/>
            <person name="Lucas S."/>
            <person name="Cheng J.F."/>
            <person name="Han C."/>
            <person name="Tapia R."/>
            <person name="Goodwin L.A."/>
            <person name="Pitluck S."/>
            <person name="Ivanova N."/>
            <person name="Land M."/>
            <person name="Hauser L."/>
            <person name="Larimer F."/>
            <person name="Rohde M."/>
            <person name="Goker M."/>
            <person name="Detter J.C."/>
            <person name="Kyrpides N.C."/>
            <person name="Woyke T."/>
            <person name="Schaap P.J."/>
            <person name="Plugge C.M."/>
            <person name="Muyzer G."/>
            <person name="Kuever J."/>
            <person name="Pereira I.A."/>
            <person name="Parshina S.N."/>
            <person name="Bernier-Latmani R."/>
            <person name="Stams A.J."/>
            <person name="Klenk H.P."/>
        </authorList>
    </citation>
    <scope>NUCLEOTIDE SEQUENCE [LARGE SCALE GENOMIC DNA]</scope>
    <source>
        <strain evidence="12">ATCC 23193 / DSM 2154 / NCIB 8452 / DL</strain>
    </source>
</reference>
<evidence type="ECO:0000256" key="4">
    <source>
        <dbReference type="ARBA" id="ARBA00022475"/>
    </source>
</evidence>
<evidence type="ECO:0000313" key="11">
    <source>
        <dbReference type="EMBL" id="AEG59521.1"/>
    </source>
</evidence>
<keyword evidence="8 10" id="KW-1133">Transmembrane helix</keyword>
<evidence type="ECO:0000256" key="7">
    <source>
        <dbReference type="ARBA" id="ARBA00022779"/>
    </source>
</evidence>
<dbReference type="PANTHER" id="PTHR35091:SF2">
    <property type="entry name" value="FLAGELLAR PROTEIN FLIL"/>
    <property type="match status" value="1"/>
</dbReference>
<dbReference type="GO" id="GO:0009425">
    <property type="term" value="C:bacterial-type flagellum basal body"/>
    <property type="evidence" value="ECO:0007669"/>
    <property type="project" value="InterPro"/>
</dbReference>
<keyword evidence="11" id="KW-0966">Cell projection</keyword>
<dbReference type="GO" id="GO:0006935">
    <property type="term" value="P:chemotaxis"/>
    <property type="evidence" value="ECO:0007669"/>
    <property type="project" value="UniProtKB-KW"/>
</dbReference>
<dbReference type="PANTHER" id="PTHR35091">
    <property type="entry name" value="FLAGELLAR PROTEIN FLIL"/>
    <property type="match status" value="1"/>
</dbReference>
<protein>
    <recommendedName>
        <fullName evidence="10">Flagellar protein FliL</fullName>
    </recommendedName>
</protein>
<organism evidence="11 12">
    <name type="scientific">Desulforamulus ruminis (strain ATCC 23193 / DSM 2154 / NCIMB 8452 / DL)</name>
    <name type="common">Desulfotomaculum ruminis</name>
    <dbReference type="NCBI Taxonomy" id="696281"/>
    <lineage>
        <taxon>Bacteria</taxon>
        <taxon>Bacillati</taxon>
        <taxon>Bacillota</taxon>
        <taxon>Clostridia</taxon>
        <taxon>Eubacteriales</taxon>
        <taxon>Peptococcaceae</taxon>
        <taxon>Desulforamulus</taxon>
    </lineage>
</organism>
<keyword evidence="9 10" id="KW-0472">Membrane</keyword>
<reference evidence="12" key="1">
    <citation type="submission" date="2011-05" db="EMBL/GenBank/DDBJ databases">
        <title>Complete sequence of Desulfotomaculum ruminis DSM 2154.</title>
        <authorList>
            <person name="Lucas S."/>
            <person name="Copeland A."/>
            <person name="Lapidus A."/>
            <person name="Cheng J.-F."/>
            <person name="Goodwin L."/>
            <person name="Pitluck S."/>
            <person name="Lu M."/>
            <person name="Detter J.C."/>
            <person name="Han C."/>
            <person name="Tapia R."/>
            <person name="Land M."/>
            <person name="Hauser L."/>
            <person name="Kyrpides N."/>
            <person name="Ivanova N."/>
            <person name="Mikhailova N."/>
            <person name="Pagani I."/>
            <person name="Stams A.J.M."/>
            <person name="Plugge C.M."/>
            <person name="Muyzer G."/>
            <person name="Kuever J."/>
            <person name="Parshina S.N."/>
            <person name="Ivanova A.E."/>
            <person name="Nazina T.N."/>
            <person name="Brambilla E."/>
            <person name="Spring S."/>
            <person name="Klenk H.-P."/>
            <person name="Woyke T."/>
        </authorList>
    </citation>
    <scope>NUCLEOTIDE SEQUENCE [LARGE SCALE GENOMIC DNA]</scope>
    <source>
        <strain evidence="12">ATCC 23193 / DSM 2154 / NCIB 8452 / DL</strain>
    </source>
</reference>
<dbReference type="AlphaFoldDB" id="F6DNS6"/>
<evidence type="ECO:0000313" key="12">
    <source>
        <dbReference type="Proteomes" id="UP000009234"/>
    </source>
</evidence>
<name>F6DNS6_DESRL</name>